<name>A0ABY8SXI2_9BURK</name>
<evidence type="ECO:0000313" key="6">
    <source>
        <dbReference type="EMBL" id="WHS67638.1"/>
    </source>
</evidence>
<evidence type="ECO:0000313" key="7">
    <source>
        <dbReference type="Proteomes" id="UP001240697"/>
    </source>
</evidence>
<dbReference type="PRINTS" id="PR00039">
    <property type="entry name" value="HTHLYSR"/>
</dbReference>
<evidence type="ECO:0000259" key="5">
    <source>
        <dbReference type="PROSITE" id="PS50931"/>
    </source>
</evidence>
<dbReference type="Gene3D" id="1.10.10.10">
    <property type="entry name" value="Winged helix-like DNA-binding domain superfamily/Winged helix DNA-binding domain"/>
    <property type="match status" value="1"/>
</dbReference>
<keyword evidence="4" id="KW-0804">Transcription</keyword>
<dbReference type="InterPro" id="IPR000847">
    <property type="entry name" value="LysR_HTH_N"/>
</dbReference>
<gene>
    <name evidence="6" type="ORF">QMY55_11215</name>
</gene>
<dbReference type="SUPFAM" id="SSF46785">
    <property type="entry name" value="Winged helix' DNA-binding domain"/>
    <property type="match status" value="1"/>
</dbReference>
<evidence type="ECO:0000256" key="2">
    <source>
        <dbReference type="ARBA" id="ARBA00023015"/>
    </source>
</evidence>
<dbReference type="InterPro" id="IPR058163">
    <property type="entry name" value="LysR-type_TF_proteobact-type"/>
</dbReference>
<evidence type="ECO:0000256" key="4">
    <source>
        <dbReference type="ARBA" id="ARBA00023163"/>
    </source>
</evidence>
<dbReference type="RefSeq" id="WP_283488665.1">
    <property type="nucleotide sequence ID" value="NZ_CP125947.1"/>
</dbReference>
<dbReference type="InterPro" id="IPR036390">
    <property type="entry name" value="WH_DNA-bd_sf"/>
</dbReference>
<keyword evidence="2" id="KW-0805">Transcription regulation</keyword>
<dbReference type="Proteomes" id="UP001240697">
    <property type="component" value="Chromosome"/>
</dbReference>
<dbReference type="PROSITE" id="PS50931">
    <property type="entry name" value="HTH_LYSR"/>
    <property type="match status" value="1"/>
</dbReference>
<keyword evidence="3" id="KW-0238">DNA-binding</keyword>
<reference evidence="6 7" key="1">
    <citation type="submission" date="2023-05" db="EMBL/GenBank/DDBJ databases">
        <authorList>
            <person name="Yin Y."/>
            <person name="Lu Z."/>
        </authorList>
    </citation>
    <scope>NUCLEOTIDE SEQUENCE [LARGE SCALE GENOMIC DNA]</scope>
    <source>
        <strain evidence="6 7">ZM22</strain>
    </source>
</reference>
<dbReference type="SUPFAM" id="SSF53850">
    <property type="entry name" value="Periplasmic binding protein-like II"/>
    <property type="match status" value="1"/>
</dbReference>
<evidence type="ECO:0000256" key="3">
    <source>
        <dbReference type="ARBA" id="ARBA00023125"/>
    </source>
</evidence>
<dbReference type="InterPro" id="IPR005119">
    <property type="entry name" value="LysR_subst-bd"/>
</dbReference>
<dbReference type="PANTHER" id="PTHR30537">
    <property type="entry name" value="HTH-TYPE TRANSCRIPTIONAL REGULATOR"/>
    <property type="match status" value="1"/>
</dbReference>
<dbReference type="InterPro" id="IPR036388">
    <property type="entry name" value="WH-like_DNA-bd_sf"/>
</dbReference>
<organism evidence="6 7">
    <name type="scientific">Comamonas resistens</name>
    <dbReference type="NCBI Taxonomy" id="3046670"/>
    <lineage>
        <taxon>Bacteria</taxon>
        <taxon>Pseudomonadati</taxon>
        <taxon>Pseudomonadota</taxon>
        <taxon>Betaproteobacteria</taxon>
        <taxon>Burkholderiales</taxon>
        <taxon>Comamonadaceae</taxon>
        <taxon>Comamonas</taxon>
    </lineage>
</organism>
<dbReference type="EMBL" id="CP125947">
    <property type="protein sequence ID" value="WHS67638.1"/>
    <property type="molecule type" value="Genomic_DNA"/>
</dbReference>
<evidence type="ECO:0000256" key="1">
    <source>
        <dbReference type="ARBA" id="ARBA00009437"/>
    </source>
</evidence>
<dbReference type="Gene3D" id="3.40.190.10">
    <property type="entry name" value="Periplasmic binding protein-like II"/>
    <property type="match status" value="2"/>
</dbReference>
<dbReference type="Pfam" id="PF03466">
    <property type="entry name" value="LysR_substrate"/>
    <property type="match status" value="1"/>
</dbReference>
<protein>
    <submittedName>
        <fullName evidence="6">LysR substrate-binding domain-containing protein</fullName>
    </submittedName>
</protein>
<dbReference type="Pfam" id="PF00126">
    <property type="entry name" value="HTH_1"/>
    <property type="match status" value="1"/>
</dbReference>
<proteinExistence type="inferred from homology"/>
<feature type="domain" description="HTH lysR-type" evidence="5">
    <location>
        <begin position="26"/>
        <end position="83"/>
    </location>
</feature>
<sequence length="324" mass="35799">MISQDIGDSDSQIEATPAQVGAQRLPSLLALRCFEAAARLESFSRAADELHLTHGAVSRAVRSVEEELGTPLFERRNRRVFLNDHGRVLFEGVHAGLAQMARAADAVRQRVARRALLLSCEPTLLMRWLIPRWGEFQAQHPDITVHLVAGGGAVDWGSGMDLAIRRNDFDWGRSTHAVPLCAEQIGPVCQPQKLARFFDQGLDGRYALRSDAPLLQSKTRAHAWDDWQKNTSNRQERLVYQAQAASNLIFEHFYLSLQAAGAGLGVAMGPQLLVRDELEAGRLLAPLGFVADGSQYCLLASAAWAPGSAQQKLCDWLLQRMREA</sequence>
<comment type="similarity">
    <text evidence="1">Belongs to the LysR transcriptional regulatory family.</text>
</comment>
<dbReference type="PANTHER" id="PTHR30537:SF74">
    <property type="entry name" value="HTH-TYPE TRANSCRIPTIONAL REGULATOR TRPI"/>
    <property type="match status" value="1"/>
</dbReference>
<keyword evidence="7" id="KW-1185">Reference proteome</keyword>
<accession>A0ABY8SXI2</accession>